<dbReference type="SUPFAM" id="SSF46689">
    <property type="entry name" value="Homeodomain-like"/>
    <property type="match status" value="1"/>
</dbReference>
<dbReference type="EMBL" id="FOHX01000001">
    <property type="protein sequence ID" value="SES76255.1"/>
    <property type="molecule type" value="Genomic_DNA"/>
</dbReference>
<dbReference type="Gene3D" id="1.10.357.10">
    <property type="entry name" value="Tetracycline Repressor, domain 2"/>
    <property type="match status" value="2"/>
</dbReference>
<feature type="domain" description="HTH tetR-type" evidence="6">
    <location>
        <begin position="14"/>
        <end position="74"/>
    </location>
</feature>
<dbReference type="InterPro" id="IPR025996">
    <property type="entry name" value="MT1864/Rv1816-like_C"/>
</dbReference>
<evidence type="ECO:0000256" key="1">
    <source>
        <dbReference type="ARBA" id="ARBA00023015"/>
    </source>
</evidence>
<evidence type="ECO:0000313" key="7">
    <source>
        <dbReference type="EMBL" id="SES76255.1"/>
    </source>
</evidence>
<dbReference type="PANTHER" id="PTHR30055:SF220">
    <property type="entry name" value="TETR-FAMILY REGULATORY PROTEIN"/>
    <property type="match status" value="1"/>
</dbReference>
<protein>
    <submittedName>
        <fullName evidence="7">Regulatory protein, tetR family</fullName>
    </submittedName>
</protein>
<accession>A0A1H9Z3Y2</accession>
<feature type="DNA-binding region" description="H-T-H motif" evidence="4">
    <location>
        <begin position="37"/>
        <end position="56"/>
    </location>
</feature>
<dbReference type="Pfam" id="PF13305">
    <property type="entry name" value="TetR_C_33"/>
    <property type="match status" value="1"/>
</dbReference>
<dbReference type="STRING" id="568860.SAMN05421811_101270"/>
<feature type="region of interest" description="Disordered" evidence="5">
    <location>
        <begin position="109"/>
        <end position="142"/>
    </location>
</feature>
<dbReference type="PROSITE" id="PS50977">
    <property type="entry name" value="HTH_TETR_2"/>
    <property type="match status" value="1"/>
</dbReference>
<sequence>MATAYQQAQREGQDVVRTAILDTATHLLVTEGPGALTVRRIAGEAGCSTKVIYTLFGGKDGLVEALWLEGFARFERRLRAAPKSARGERPPHVTPEGEHGERRLLAGSLADPLAGPPAEPSTPDGARFGYGTRAGSLTDPPADPLAELRAGLDAYRDYALAEPDYYRVMFQGAVPGFNPGPEAVEAAGRSFDLLVHAVRACLEQGLLRGGTAREIADLLWMAVHGAVSLEITGFFAPPESARRYRALYAAVLAPFLLPPDLPDDDPAGVPGGEVRELSYEESVERTAS</sequence>
<dbReference type="Proteomes" id="UP000199361">
    <property type="component" value="Unassembled WGS sequence"/>
</dbReference>
<dbReference type="InterPro" id="IPR009057">
    <property type="entry name" value="Homeodomain-like_sf"/>
</dbReference>
<evidence type="ECO:0000256" key="2">
    <source>
        <dbReference type="ARBA" id="ARBA00023125"/>
    </source>
</evidence>
<dbReference type="Pfam" id="PF00440">
    <property type="entry name" value="TetR_N"/>
    <property type="match status" value="1"/>
</dbReference>
<evidence type="ECO:0000313" key="8">
    <source>
        <dbReference type="Proteomes" id="UP000199361"/>
    </source>
</evidence>
<feature type="region of interest" description="Disordered" evidence="5">
    <location>
        <begin position="81"/>
        <end position="100"/>
    </location>
</feature>
<dbReference type="AlphaFoldDB" id="A0A1H9Z3Y2"/>
<dbReference type="PANTHER" id="PTHR30055">
    <property type="entry name" value="HTH-TYPE TRANSCRIPTIONAL REGULATOR RUTR"/>
    <property type="match status" value="1"/>
</dbReference>
<feature type="compositionally biased region" description="Basic and acidic residues" evidence="5">
    <location>
        <begin position="273"/>
        <end position="288"/>
    </location>
</feature>
<dbReference type="OrthoDB" id="4709966at2"/>
<dbReference type="InterPro" id="IPR001647">
    <property type="entry name" value="HTH_TetR"/>
</dbReference>
<gene>
    <name evidence="7" type="ORF">SAMN05421811_101270</name>
</gene>
<dbReference type="RefSeq" id="WP_091075799.1">
    <property type="nucleotide sequence ID" value="NZ_FOHX01000001.1"/>
</dbReference>
<dbReference type="SUPFAM" id="SSF48498">
    <property type="entry name" value="Tetracyclin repressor-like, C-terminal domain"/>
    <property type="match status" value="1"/>
</dbReference>
<evidence type="ECO:0000256" key="3">
    <source>
        <dbReference type="ARBA" id="ARBA00023163"/>
    </source>
</evidence>
<dbReference type="GO" id="GO:0000976">
    <property type="term" value="F:transcription cis-regulatory region binding"/>
    <property type="evidence" value="ECO:0007669"/>
    <property type="project" value="TreeGrafter"/>
</dbReference>
<keyword evidence="3" id="KW-0804">Transcription</keyword>
<dbReference type="GO" id="GO:0003700">
    <property type="term" value="F:DNA-binding transcription factor activity"/>
    <property type="evidence" value="ECO:0007669"/>
    <property type="project" value="TreeGrafter"/>
</dbReference>
<feature type="compositionally biased region" description="Basic and acidic residues" evidence="5">
    <location>
        <begin position="85"/>
        <end position="100"/>
    </location>
</feature>
<evidence type="ECO:0000256" key="4">
    <source>
        <dbReference type="PROSITE-ProRule" id="PRU00335"/>
    </source>
</evidence>
<keyword evidence="2 4" id="KW-0238">DNA-binding</keyword>
<keyword evidence="8" id="KW-1185">Reference proteome</keyword>
<evidence type="ECO:0000256" key="5">
    <source>
        <dbReference type="SAM" id="MobiDB-lite"/>
    </source>
</evidence>
<dbReference type="InterPro" id="IPR050109">
    <property type="entry name" value="HTH-type_TetR-like_transc_reg"/>
</dbReference>
<name>A0A1H9Z3Y2_9ACTN</name>
<proteinExistence type="predicted"/>
<feature type="region of interest" description="Disordered" evidence="5">
    <location>
        <begin position="260"/>
        <end position="288"/>
    </location>
</feature>
<keyword evidence="1" id="KW-0805">Transcription regulation</keyword>
<reference evidence="7 8" key="1">
    <citation type="submission" date="2016-10" db="EMBL/GenBank/DDBJ databases">
        <authorList>
            <person name="de Groot N.N."/>
        </authorList>
    </citation>
    <scope>NUCLEOTIDE SEQUENCE [LARGE SCALE GENOMIC DNA]</scope>
    <source>
        <strain evidence="7 8">CGMCC 4.5598</strain>
    </source>
</reference>
<dbReference type="InterPro" id="IPR036271">
    <property type="entry name" value="Tet_transcr_reg_TetR-rel_C_sf"/>
</dbReference>
<organism evidence="7 8">
    <name type="scientific">Nonomuraea wenchangensis</name>
    <dbReference type="NCBI Taxonomy" id="568860"/>
    <lineage>
        <taxon>Bacteria</taxon>
        <taxon>Bacillati</taxon>
        <taxon>Actinomycetota</taxon>
        <taxon>Actinomycetes</taxon>
        <taxon>Streptosporangiales</taxon>
        <taxon>Streptosporangiaceae</taxon>
        <taxon>Nonomuraea</taxon>
    </lineage>
</organism>
<evidence type="ECO:0000259" key="6">
    <source>
        <dbReference type="PROSITE" id="PS50977"/>
    </source>
</evidence>